<feature type="region of interest" description="Disordered" evidence="1">
    <location>
        <begin position="276"/>
        <end position="369"/>
    </location>
</feature>
<organism evidence="3 4">
    <name type="scientific">Marasmius crinis-equi</name>
    <dbReference type="NCBI Taxonomy" id="585013"/>
    <lineage>
        <taxon>Eukaryota</taxon>
        <taxon>Fungi</taxon>
        <taxon>Dikarya</taxon>
        <taxon>Basidiomycota</taxon>
        <taxon>Agaricomycotina</taxon>
        <taxon>Agaricomycetes</taxon>
        <taxon>Agaricomycetidae</taxon>
        <taxon>Agaricales</taxon>
        <taxon>Marasmiineae</taxon>
        <taxon>Marasmiaceae</taxon>
        <taxon>Marasmius</taxon>
    </lineage>
</organism>
<name>A0ABR3EQD1_9AGAR</name>
<accession>A0ABR3EQD1</accession>
<feature type="region of interest" description="Disordered" evidence="1">
    <location>
        <begin position="473"/>
        <end position="526"/>
    </location>
</feature>
<keyword evidence="4" id="KW-1185">Reference proteome</keyword>
<evidence type="ECO:0000259" key="2">
    <source>
        <dbReference type="Pfam" id="PF07714"/>
    </source>
</evidence>
<dbReference type="InterPro" id="IPR001245">
    <property type="entry name" value="Ser-Thr/Tyr_kinase_cat_dom"/>
</dbReference>
<reference evidence="3 4" key="1">
    <citation type="submission" date="2024-02" db="EMBL/GenBank/DDBJ databases">
        <title>A draft genome for the cacao thread blight pathogen Marasmius crinis-equi.</title>
        <authorList>
            <person name="Cohen S.P."/>
            <person name="Baruah I.K."/>
            <person name="Amoako-Attah I."/>
            <person name="Bukari Y."/>
            <person name="Meinhardt L.W."/>
            <person name="Bailey B.A."/>
        </authorList>
    </citation>
    <scope>NUCLEOTIDE SEQUENCE [LARGE SCALE GENOMIC DNA]</scope>
    <source>
        <strain evidence="3 4">GH-76</strain>
    </source>
</reference>
<dbReference type="PANTHER" id="PTHR23257">
    <property type="entry name" value="SERINE-THREONINE PROTEIN KINASE"/>
    <property type="match status" value="1"/>
</dbReference>
<dbReference type="InterPro" id="IPR011009">
    <property type="entry name" value="Kinase-like_dom_sf"/>
</dbReference>
<sequence>MSCWAGTPGPYMAPEVLLGNLSSKESDVYAFGTLCYGILRELHGLPMLAVDRGRNPPLPRPVNLPEDKEYLWFLLHECWQQAPSARPTATHIILRILPKNIQVAAAPHWGESLYTTMRNNIDFHPLYATLTRFLQAGIITDSVMPSTSSIDDLLSPVYDIENPKSATEMLLAHARGRLYPPGQHRPPGIQRVTGYQNIAENKAGKFDLTMVGGTPDTISMGRIGDGLNGGILGSMAMRDSPITSRIGAGTSRSPIPHPLAVGLPLLWEGVVRDTGGASAGTGKRRFDPYTPTGPSSRKRFRKQLSFSEEDRTLPPIVAPPAQASSIPVTSEPATQVAASQVPAITTPPTSHAPSTPLSSQLRTSYPDAPKAPTYIKRALLAHQKELEERITRSDLELLQREVKRHKEIFSTDNVARQQQVLVSPIAPEEAKPNSQSQSHSPTASPNLSQVQPWYAYYPPHMHAYHYPSATAAPAQAASSPSPGTLSASVPSTSAANSTAAPAYPSSASGSSALSYSHDPDFTAQQQQEVHYPYGFGCTPWPPSYGYPSRER</sequence>
<feature type="compositionally biased region" description="Low complexity" evidence="1">
    <location>
        <begin position="346"/>
        <end position="359"/>
    </location>
</feature>
<dbReference type="Gene3D" id="1.10.510.10">
    <property type="entry name" value="Transferase(Phosphotransferase) domain 1"/>
    <property type="match status" value="1"/>
</dbReference>
<feature type="domain" description="Serine-threonine/tyrosine-protein kinase catalytic" evidence="2">
    <location>
        <begin position="7"/>
        <end position="93"/>
    </location>
</feature>
<dbReference type="Pfam" id="PF07714">
    <property type="entry name" value="PK_Tyr_Ser-Thr"/>
    <property type="match status" value="1"/>
</dbReference>
<dbReference type="SUPFAM" id="SSF56112">
    <property type="entry name" value="Protein kinase-like (PK-like)"/>
    <property type="match status" value="1"/>
</dbReference>
<dbReference type="InterPro" id="IPR050167">
    <property type="entry name" value="Ser_Thr_protein_kinase"/>
</dbReference>
<evidence type="ECO:0000256" key="1">
    <source>
        <dbReference type="SAM" id="MobiDB-lite"/>
    </source>
</evidence>
<protein>
    <recommendedName>
        <fullName evidence="2">Serine-threonine/tyrosine-protein kinase catalytic domain-containing protein</fullName>
    </recommendedName>
</protein>
<evidence type="ECO:0000313" key="4">
    <source>
        <dbReference type="Proteomes" id="UP001465976"/>
    </source>
</evidence>
<evidence type="ECO:0000313" key="3">
    <source>
        <dbReference type="EMBL" id="KAL0565085.1"/>
    </source>
</evidence>
<gene>
    <name evidence="3" type="ORF">V5O48_016949</name>
</gene>
<comment type="caution">
    <text evidence="3">The sequence shown here is derived from an EMBL/GenBank/DDBJ whole genome shotgun (WGS) entry which is preliminary data.</text>
</comment>
<feature type="compositionally biased region" description="Polar residues" evidence="1">
    <location>
        <begin position="322"/>
        <end position="338"/>
    </location>
</feature>
<dbReference type="EMBL" id="JBAHYK010002428">
    <property type="protein sequence ID" value="KAL0565085.1"/>
    <property type="molecule type" value="Genomic_DNA"/>
</dbReference>
<feature type="compositionally biased region" description="Low complexity" evidence="1">
    <location>
        <begin position="473"/>
        <end position="516"/>
    </location>
</feature>
<proteinExistence type="predicted"/>
<dbReference type="Proteomes" id="UP001465976">
    <property type="component" value="Unassembled WGS sequence"/>
</dbReference>